<dbReference type="Pfam" id="PF09335">
    <property type="entry name" value="VTT_dom"/>
    <property type="match status" value="1"/>
</dbReference>
<keyword evidence="1" id="KW-0472">Membrane</keyword>
<dbReference type="PANTHER" id="PTHR46826:SF1">
    <property type="entry name" value="TVP38_TMEM64 FAMILY MEMBRANE PROTEIN YDJX"/>
    <property type="match status" value="1"/>
</dbReference>
<keyword evidence="2" id="KW-0732">Signal</keyword>
<feature type="transmembrane region" description="Helical" evidence="1">
    <location>
        <begin position="168"/>
        <end position="187"/>
    </location>
</feature>
<protein>
    <recommendedName>
        <fullName evidence="3">VTT domain-containing protein</fullName>
    </recommendedName>
</protein>
<feature type="signal peptide" evidence="2">
    <location>
        <begin position="1"/>
        <end position="20"/>
    </location>
</feature>
<feature type="domain" description="VTT" evidence="3">
    <location>
        <begin position="152"/>
        <end position="270"/>
    </location>
</feature>
<reference evidence="4" key="1">
    <citation type="submission" date="2023-01" db="EMBL/GenBank/DDBJ databases">
        <title>Metagenome sequencing of chrysophaentin producing Chrysophaeum taylorii.</title>
        <authorList>
            <person name="Davison J."/>
            <person name="Bewley C."/>
        </authorList>
    </citation>
    <scope>NUCLEOTIDE SEQUENCE</scope>
    <source>
        <strain evidence="4">NIES-1699</strain>
    </source>
</reference>
<evidence type="ECO:0000259" key="3">
    <source>
        <dbReference type="Pfam" id="PF09335"/>
    </source>
</evidence>
<keyword evidence="1" id="KW-1133">Transmembrane helix</keyword>
<feature type="transmembrane region" description="Helical" evidence="1">
    <location>
        <begin position="136"/>
        <end position="162"/>
    </location>
</feature>
<organism evidence="4 5">
    <name type="scientific">Chrysophaeum taylorii</name>
    <dbReference type="NCBI Taxonomy" id="2483200"/>
    <lineage>
        <taxon>Eukaryota</taxon>
        <taxon>Sar</taxon>
        <taxon>Stramenopiles</taxon>
        <taxon>Ochrophyta</taxon>
        <taxon>Pelagophyceae</taxon>
        <taxon>Pelagomonadales</taxon>
        <taxon>Pelagomonadaceae</taxon>
        <taxon>Chrysophaeum</taxon>
    </lineage>
</organism>
<name>A0AAD7XJI8_9STRA</name>
<sequence length="451" mass="48710">MGLKLLLLLPATAFVTVTTTTRTRRRPPPRVLAAVEPRTQKIWEGRRNATRSLFALKLSLAAPADDEDEFEEDDPVDTIATATFGIVILAIVLRVGGRAALLGLVGLDPSTSEGIASGVQGVLETMSSTTLVASYAFLWVVAKTLCLDPLGLALAIASGVLFGGVVRGTLAACVCASLGSSVAFYLARLSDYRPRILTIARRNKRARALVRGVSDRGFATVLVLRLAPVLPIPIGAYSYLYGAAQVPFWKFFPATFLGSIKPYAFDAYLGCVGNDIIQAKEDVSDFAILVVCAAVVAVGAVASQLATQIWNEIEAAAAAQADDDLLEDDDGGDWIDVLQLRDTWFWRAGASVSRAAKQVEPEPSRRLRKRARRARYALASMAQQELHLAHLELARQDDPLRNITYITDLPPGADASFSLSGWLLEASLYSWVVVGALFNNQTLQETIDAKY</sequence>
<dbReference type="AlphaFoldDB" id="A0AAD7XJI8"/>
<keyword evidence="1" id="KW-0812">Transmembrane</keyword>
<dbReference type="Proteomes" id="UP001230188">
    <property type="component" value="Unassembled WGS sequence"/>
</dbReference>
<dbReference type="EMBL" id="JAQMWT010000328">
    <property type="protein sequence ID" value="KAJ8604586.1"/>
    <property type="molecule type" value="Genomic_DNA"/>
</dbReference>
<dbReference type="InterPro" id="IPR032816">
    <property type="entry name" value="VTT_dom"/>
</dbReference>
<comment type="caution">
    <text evidence="4">The sequence shown here is derived from an EMBL/GenBank/DDBJ whole genome shotgun (WGS) entry which is preliminary data.</text>
</comment>
<gene>
    <name evidence="4" type="ORF">CTAYLR_007634</name>
</gene>
<evidence type="ECO:0000256" key="2">
    <source>
        <dbReference type="SAM" id="SignalP"/>
    </source>
</evidence>
<proteinExistence type="predicted"/>
<accession>A0AAD7XJI8</accession>
<feature type="chain" id="PRO_5041955805" description="VTT domain-containing protein" evidence="2">
    <location>
        <begin position="21"/>
        <end position="451"/>
    </location>
</feature>
<evidence type="ECO:0000256" key="1">
    <source>
        <dbReference type="SAM" id="Phobius"/>
    </source>
</evidence>
<keyword evidence="5" id="KW-1185">Reference proteome</keyword>
<dbReference type="PANTHER" id="PTHR46826">
    <property type="match status" value="1"/>
</dbReference>
<evidence type="ECO:0000313" key="5">
    <source>
        <dbReference type="Proteomes" id="UP001230188"/>
    </source>
</evidence>
<evidence type="ECO:0000313" key="4">
    <source>
        <dbReference type="EMBL" id="KAJ8604586.1"/>
    </source>
</evidence>
<dbReference type="InterPro" id="IPR053240">
    <property type="entry name" value="VTT_domain"/>
</dbReference>
<feature type="transmembrane region" description="Helical" evidence="1">
    <location>
        <begin position="79"/>
        <end position="97"/>
    </location>
</feature>